<gene>
    <name evidence="2" type="ORF">MNBD_IGNAVI01-2781</name>
</gene>
<protein>
    <submittedName>
        <fullName evidence="2">Uncharacterized protein</fullName>
    </submittedName>
</protein>
<accession>A0A3B1CTI6</accession>
<proteinExistence type="predicted"/>
<keyword evidence="1" id="KW-0812">Transmembrane</keyword>
<sequence length="92" mass="10363">MIKRKVKINSFYGVRLPGTMKDEKIWYEVNEKSAKYLLVLGIIIIFVSALFYFSAVFSSTVSVIIMTVIVLTGVVSLAIFALIITNRLSKLK</sequence>
<evidence type="ECO:0000313" key="2">
    <source>
        <dbReference type="EMBL" id="VAX29801.1"/>
    </source>
</evidence>
<reference evidence="2" key="1">
    <citation type="submission" date="2018-06" db="EMBL/GenBank/DDBJ databases">
        <authorList>
            <person name="Zhirakovskaya E."/>
        </authorList>
    </citation>
    <scope>NUCLEOTIDE SEQUENCE</scope>
</reference>
<dbReference type="EMBL" id="UOGD01000463">
    <property type="protein sequence ID" value="VAX29801.1"/>
    <property type="molecule type" value="Genomic_DNA"/>
</dbReference>
<dbReference type="AlphaFoldDB" id="A0A3B1CTI6"/>
<dbReference type="InterPro" id="IPR025962">
    <property type="entry name" value="SdpI/YhfL"/>
</dbReference>
<organism evidence="2">
    <name type="scientific">hydrothermal vent metagenome</name>
    <dbReference type="NCBI Taxonomy" id="652676"/>
    <lineage>
        <taxon>unclassified sequences</taxon>
        <taxon>metagenomes</taxon>
        <taxon>ecological metagenomes</taxon>
    </lineage>
</organism>
<name>A0A3B1CTI6_9ZZZZ</name>
<feature type="transmembrane region" description="Helical" evidence="1">
    <location>
        <begin position="36"/>
        <end position="57"/>
    </location>
</feature>
<keyword evidence="1" id="KW-0472">Membrane</keyword>
<evidence type="ECO:0000256" key="1">
    <source>
        <dbReference type="SAM" id="Phobius"/>
    </source>
</evidence>
<keyword evidence="1" id="KW-1133">Transmembrane helix</keyword>
<dbReference type="Pfam" id="PF13630">
    <property type="entry name" value="SdpI"/>
    <property type="match status" value="1"/>
</dbReference>
<feature type="transmembrane region" description="Helical" evidence="1">
    <location>
        <begin position="63"/>
        <end position="84"/>
    </location>
</feature>